<feature type="transmembrane region" description="Helical" evidence="1">
    <location>
        <begin position="125"/>
        <end position="146"/>
    </location>
</feature>
<feature type="transmembrane region" description="Helical" evidence="1">
    <location>
        <begin position="285"/>
        <end position="302"/>
    </location>
</feature>
<feature type="transmembrane region" description="Helical" evidence="1">
    <location>
        <begin position="227"/>
        <end position="246"/>
    </location>
</feature>
<reference evidence="2" key="2">
    <citation type="journal article" date="2023" name="Microbiol Resour">
        <title>Decontamination and Annotation of the Draft Genome Sequence of the Oomycete Lagenidium giganteum ARSEF 373.</title>
        <authorList>
            <person name="Morgan W.R."/>
            <person name="Tartar A."/>
        </authorList>
    </citation>
    <scope>NUCLEOTIDE SEQUENCE</scope>
    <source>
        <strain evidence="2">ARSEF 373</strain>
    </source>
</reference>
<dbReference type="EMBL" id="DAKRPA010000027">
    <property type="protein sequence ID" value="DBA02771.1"/>
    <property type="molecule type" value="Genomic_DNA"/>
</dbReference>
<accession>A0AAV2Z5Y3</accession>
<keyword evidence="1" id="KW-1133">Transmembrane helix</keyword>
<keyword evidence="1" id="KW-0472">Membrane</keyword>
<dbReference type="AlphaFoldDB" id="A0AAV2Z5Y3"/>
<gene>
    <name evidence="2" type="ORF">N0F65_010699</name>
</gene>
<feature type="transmembrane region" description="Helical" evidence="1">
    <location>
        <begin position="497"/>
        <end position="519"/>
    </location>
</feature>
<feature type="non-terminal residue" evidence="2">
    <location>
        <position position="1"/>
    </location>
</feature>
<evidence type="ECO:0000313" key="2">
    <source>
        <dbReference type="EMBL" id="DBA02771.1"/>
    </source>
</evidence>
<organism evidence="2 3">
    <name type="scientific">Lagenidium giganteum</name>
    <dbReference type="NCBI Taxonomy" id="4803"/>
    <lineage>
        <taxon>Eukaryota</taxon>
        <taxon>Sar</taxon>
        <taxon>Stramenopiles</taxon>
        <taxon>Oomycota</taxon>
        <taxon>Peronosporomycetes</taxon>
        <taxon>Pythiales</taxon>
        <taxon>Pythiaceae</taxon>
    </lineage>
</organism>
<keyword evidence="1" id="KW-0812">Transmembrane</keyword>
<reference evidence="2" key="1">
    <citation type="submission" date="2022-11" db="EMBL/GenBank/DDBJ databases">
        <authorList>
            <person name="Morgan W.R."/>
            <person name="Tartar A."/>
        </authorList>
    </citation>
    <scope>NUCLEOTIDE SEQUENCE</scope>
    <source>
        <strain evidence="2">ARSEF 373</strain>
    </source>
</reference>
<name>A0AAV2Z5Y3_9STRA</name>
<evidence type="ECO:0000313" key="3">
    <source>
        <dbReference type="Proteomes" id="UP001146120"/>
    </source>
</evidence>
<comment type="caution">
    <text evidence="2">The sequence shown here is derived from an EMBL/GenBank/DDBJ whole genome shotgun (WGS) entry which is preliminary data.</text>
</comment>
<keyword evidence="3" id="KW-1185">Reference proteome</keyword>
<feature type="transmembrane region" description="Helical" evidence="1">
    <location>
        <begin position="258"/>
        <end position="279"/>
    </location>
</feature>
<sequence length="722" mass="80244">QGLVEVDDAAVAGPMWNAQPQSAASPNVILARQAPCATDELKAPQLEDCFHVVSGGGHPRTIKRIPTQTYNGESTSLTKRAIMAAKHYAHKLHEWKSAHQYLGRYSVQKLLRFDEYRRTTSLTRVLLWIMLTPVPSLLLIIAVAAIPLENPLLGPAHNPSSFAQSAISYTLMTFALLLFMRTALGWIDNKYPHWVALVIAVLTAACNEAVMVSLAFAWRFPVPFRDLLGMIPFASLLVLFHMVFLGKFMLRNRHQLAAYLRLFVAQCLVLFAFVAIALIFRRVAYSTQVALTLLFPCLRVGFKRLIWRFAGCLDDISTDISVCVIEIFGSLYQNSCLQNVRSPEIGALMVLIDFSQALIDMRMYLSHKFIVDGRTAIATVLKIVEAALSFVEYDDEEVALAGDPAAVVETTKKCEIRSVSVMLDHPGLFSYHNHHRRYTVVAGASSSKVIGASEDKVEGASSAVPQNRRSIDLIELNHKESAKLLEQTLELLYSSEVLLFVEYVEVALPVVFGIYTGVLSQLPYAAYSTAFIGTTSEQLTFSLASTAIYTCCKALSLVLVVAMVQRKYGLSALYQLGFVLETYWPTIQGKLMGSLVLIFNLSTVHHGLDLSLQFDWERQVGLDHRESAKLLEQKLQLLFASEVIAFVEYVEVALPIVNGIYTAVLSQLSYAAYSTAFIGTPSEQMSLSTAVYPCFDALMVVLVERKYCLNALYQLSFVLEAY</sequence>
<feature type="transmembrane region" description="Helical" evidence="1">
    <location>
        <begin position="194"/>
        <end position="221"/>
    </location>
</feature>
<feature type="transmembrane region" description="Helical" evidence="1">
    <location>
        <begin position="539"/>
        <end position="564"/>
    </location>
</feature>
<feature type="transmembrane region" description="Helical" evidence="1">
    <location>
        <begin position="166"/>
        <end position="187"/>
    </location>
</feature>
<evidence type="ECO:0000256" key="1">
    <source>
        <dbReference type="SAM" id="Phobius"/>
    </source>
</evidence>
<proteinExistence type="predicted"/>
<dbReference type="Proteomes" id="UP001146120">
    <property type="component" value="Unassembled WGS sequence"/>
</dbReference>
<protein>
    <submittedName>
        <fullName evidence="2">Uncharacterized protein</fullName>
    </submittedName>
</protein>